<dbReference type="RefSeq" id="WP_083682950.1">
    <property type="nucleotide sequence ID" value="NZ_CP016076.1"/>
</dbReference>
<dbReference type="EMBL" id="CP016076">
    <property type="protein sequence ID" value="APU13183.1"/>
    <property type="molecule type" value="Genomic_DNA"/>
</dbReference>
<keyword evidence="3" id="KW-1185">Reference proteome</keyword>
<dbReference type="Pfam" id="PF12802">
    <property type="entry name" value="MarR_2"/>
    <property type="match status" value="1"/>
</dbReference>
<dbReference type="PANTHER" id="PTHR33164:SF43">
    <property type="entry name" value="HTH-TYPE TRANSCRIPTIONAL REPRESSOR YETL"/>
    <property type="match status" value="1"/>
</dbReference>
<dbReference type="InterPro" id="IPR000835">
    <property type="entry name" value="HTH_MarR-typ"/>
</dbReference>
<proteinExistence type="predicted"/>
<dbReference type="SUPFAM" id="SSF46785">
    <property type="entry name" value="Winged helix' DNA-binding domain"/>
    <property type="match status" value="1"/>
</dbReference>
<dbReference type="AlphaFoldDB" id="A0AAC9L8L7"/>
<dbReference type="InterPro" id="IPR036390">
    <property type="entry name" value="WH_DNA-bd_sf"/>
</dbReference>
<dbReference type="InterPro" id="IPR039422">
    <property type="entry name" value="MarR/SlyA-like"/>
</dbReference>
<gene>
    <name evidence="2" type="ORF">UA74_05535</name>
</gene>
<name>A0AAC9L8L7_9PSEU</name>
<organism evidence="2 3">
    <name type="scientific">Actinoalloteichus fjordicus</name>
    <dbReference type="NCBI Taxonomy" id="1612552"/>
    <lineage>
        <taxon>Bacteria</taxon>
        <taxon>Bacillati</taxon>
        <taxon>Actinomycetota</taxon>
        <taxon>Actinomycetes</taxon>
        <taxon>Pseudonocardiales</taxon>
        <taxon>Pseudonocardiaceae</taxon>
        <taxon>Actinoalloteichus</taxon>
    </lineage>
</organism>
<accession>A0AAC9L8L7</accession>
<dbReference type="InterPro" id="IPR036388">
    <property type="entry name" value="WH-like_DNA-bd_sf"/>
</dbReference>
<dbReference type="GO" id="GO:0003700">
    <property type="term" value="F:DNA-binding transcription factor activity"/>
    <property type="evidence" value="ECO:0007669"/>
    <property type="project" value="InterPro"/>
</dbReference>
<dbReference type="KEGG" id="acad:UA74_05535"/>
<evidence type="ECO:0000259" key="1">
    <source>
        <dbReference type="SMART" id="SM00347"/>
    </source>
</evidence>
<dbReference type="PANTHER" id="PTHR33164">
    <property type="entry name" value="TRANSCRIPTIONAL REGULATOR, MARR FAMILY"/>
    <property type="match status" value="1"/>
</dbReference>
<sequence length="156" mass="16481">MTESPTSAPPAPLPQLISGLFDWVAAGLAAHLSSQGFTDLRPTHVVNVLRHLDCGGTRPTVLADRAGMTPQAISELVAHLERAGYVRRVPDPSDGRARIVVYADRGEAAGDAAARYFAELETHGARLVGAQRFDDVKTALEQILSSGHVDATGSTT</sequence>
<evidence type="ECO:0000313" key="2">
    <source>
        <dbReference type="EMBL" id="APU13183.1"/>
    </source>
</evidence>
<reference evidence="3" key="1">
    <citation type="submission" date="2016-06" db="EMBL/GenBank/DDBJ databases">
        <title>Complete genome sequence of Actinoalloteichus fjordicus DSM 46855 (=ADI127-17), type strain of the new species Actinoalloteichus fjordicus.</title>
        <authorList>
            <person name="Ruckert C."/>
            <person name="Nouioui I."/>
            <person name="Willmese J."/>
            <person name="van Wezel G."/>
            <person name="Klenk H.-P."/>
            <person name="Kalinowski J."/>
            <person name="Zotchev S.B."/>
        </authorList>
    </citation>
    <scope>NUCLEOTIDE SEQUENCE [LARGE SCALE GENOMIC DNA]</scope>
    <source>
        <strain evidence="3">ADI127-7</strain>
    </source>
</reference>
<dbReference type="Gene3D" id="1.10.10.10">
    <property type="entry name" value="Winged helix-like DNA-binding domain superfamily/Winged helix DNA-binding domain"/>
    <property type="match status" value="1"/>
</dbReference>
<dbReference type="Proteomes" id="UP000185511">
    <property type="component" value="Chromosome"/>
</dbReference>
<feature type="domain" description="HTH marR-type" evidence="1">
    <location>
        <begin position="30"/>
        <end position="142"/>
    </location>
</feature>
<evidence type="ECO:0000313" key="3">
    <source>
        <dbReference type="Proteomes" id="UP000185511"/>
    </source>
</evidence>
<dbReference type="GO" id="GO:0006950">
    <property type="term" value="P:response to stress"/>
    <property type="evidence" value="ECO:0007669"/>
    <property type="project" value="TreeGrafter"/>
</dbReference>
<dbReference type="SMART" id="SM00347">
    <property type="entry name" value="HTH_MARR"/>
    <property type="match status" value="1"/>
</dbReference>
<protein>
    <submittedName>
        <fullName evidence="2">Transcriptional regulator</fullName>
    </submittedName>
</protein>